<protein>
    <submittedName>
        <fullName evidence="1">Uncharacterized protein</fullName>
    </submittedName>
</protein>
<dbReference type="AlphaFoldDB" id="A0ABD1D6L3"/>
<gene>
    <name evidence="1" type="ORF">pipiens_012116</name>
</gene>
<sequence>MLIVQQIAALFKKFSGTSSNPTVSSSNGLAITQYGIKGIRKVRYAHPSSGTAFRPYKCQVAIPKTSTQPRTMKIFAASLALAIVLAIAQADPITVSGNTIGDLVNVNVNIKADIRNDVHQHFGSADSTGADLANVWDRIQEVVGKLPLVPPPQVEGESVEEAVPENAPVDSNKVVEQLFGMLSGNPSIWEKLQTLMNHLPKVNENAAQN</sequence>
<evidence type="ECO:0000313" key="1">
    <source>
        <dbReference type="EMBL" id="KAL1392925.1"/>
    </source>
</evidence>
<evidence type="ECO:0000313" key="2">
    <source>
        <dbReference type="Proteomes" id="UP001562425"/>
    </source>
</evidence>
<reference evidence="1 2" key="1">
    <citation type="submission" date="2024-05" db="EMBL/GenBank/DDBJ databases">
        <title>Culex pipiens pipiens assembly and annotation.</title>
        <authorList>
            <person name="Alout H."/>
            <person name="Durand T."/>
        </authorList>
    </citation>
    <scope>NUCLEOTIDE SEQUENCE [LARGE SCALE GENOMIC DNA]</scope>
    <source>
        <strain evidence="1">HA-2024</strain>
        <tissue evidence="1">Whole body</tissue>
    </source>
</reference>
<comment type="caution">
    <text evidence="1">The sequence shown here is derived from an EMBL/GenBank/DDBJ whole genome shotgun (WGS) entry which is preliminary data.</text>
</comment>
<dbReference type="Proteomes" id="UP001562425">
    <property type="component" value="Unassembled WGS sequence"/>
</dbReference>
<name>A0ABD1D6L3_CULPP</name>
<accession>A0ABD1D6L3</accession>
<dbReference type="EMBL" id="JBEHCU010007710">
    <property type="protein sequence ID" value="KAL1392925.1"/>
    <property type="molecule type" value="Genomic_DNA"/>
</dbReference>
<keyword evidence="2" id="KW-1185">Reference proteome</keyword>
<proteinExistence type="predicted"/>
<organism evidence="1 2">
    <name type="scientific">Culex pipiens pipiens</name>
    <name type="common">Northern house mosquito</name>
    <dbReference type="NCBI Taxonomy" id="38569"/>
    <lineage>
        <taxon>Eukaryota</taxon>
        <taxon>Metazoa</taxon>
        <taxon>Ecdysozoa</taxon>
        <taxon>Arthropoda</taxon>
        <taxon>Hexapoda</taxon>
        <taxon>Insecta</taxon>
        <taxon>Pterygota</taxon>
        <taxon>Neoptera</taxon>
        <taxon>Endopterygota</taxon>
        <taxon>Diptera</taxon>
        <taxon>Nematocera</taxon>
        <taxon>Culicoidea</taxon>
        <taxon>Culicidae</taxon>
        <taxon>Culicinae</taxon>
        <taxon>Culicini</taxon>
        <taxon>Culex</taxon>
        <taxon>Culex</taxon>
    </lineage>
</organism>